<reference evidence="2" key="1">
    <citation type="journal article" date="2023" name="PhytoFront">
        <title>Draft Genome Resources of Seven Strains of Tilletia horrida, Causal Agent of Kernel Smut of Rice.</title>
        <authorList>
            <person name="Khanal S."/>
            <person name="Antony Babu S."/>
            <person name="Zhou X.G."/>
        </authorList>
    </citation>
    <scope>NUCLEOTIDE SEQUENCE</scope>
    <source>
        <strain evidence="2">TX6</strain>
    </source>
</reference>
<keyword evidence="3" id="KW-1185">Reference proteome</keyword>
<feature type="region of interest" description="Disordered" evidence="1">
    <location>
        <begin position="23"/>
        <end position="45"/>
    </location>
</feature>
<gene>
    <name evidence="2" type="ORF">OC846_002361</name>
</gene>
<proteinExistence type="predicted"/>
<evidence type="ECO:0000313" key="2">
    <source>
        <dbReference type="EMBL" id="KAK0553830.1"/>
    </source>
</evidence>
<sequence>MRYRCPIVEASCVQQVIGGGGSTTIASDSPRSSSAISTHVGTSDSASSVSAVPISAFVALAGHSRGAVVPPAVNPVPTSAGMVTSTLSAAHDSSDHTASWLQTSHTDSLLWPVFGSTGFDQILLSFLDQFESSGSNHAV</sequence>
<accession>A0AAN6JZ08</accession>
<dbReference type="AlphaFoldDB" id="A0AAN6JZ08"/>
<protein>
    <submittedName>
        <fullName evidence="2">Uncharacterized protein</fullName>
    </submittedName>
</protein>
<organism evidence="2 3">
    <name type="scientific">Tilletia horrida</name>
    <dbReference type="NCBI Taxonomy" id="155126"/>
    <lineage>
        <taxon>Eukaryota</taxon>
        <taxon>Fungi</taxon>
        <taxon>Dikarya</taxon>
        <taxon>Basidiomycota</taxon>
        <taxon>Ustilaginomycotina</taxon>
        <taxon>Exobasidiomycetes</taxon>
        <taxon>Tilletiales</taxon>
        <taxon>Tilletiaceae</taxon>
        <taxon>Tilletia</taxon>
    </lineage>
</organism>
<comment type="caution">
    <text evidence="2">The sequence shown here is derived from an EMBL/GenBank/DDBJ whole genome shotgun (WGS) entry which is preliminary data.</text>
</comment>
<name>A0AAN6JZ08_9BASI</name>
<dbReference type="Proteomes" id="UP001176517">
    <property type="component" value="Unassembled WGS sequence"/>
</dbReference>
<evidence type="ECO:0000256" key="1">
    <source>
        <dbReference type="SAM" id="MobiDB-lite"/>
    </source>
</evidence>
<evidence type="ECO:0000313" key="3">
    <source>
        <dbReference type="Proteomes" id="UP001176517"/>
    </source>
</evidence>
<dbReference type="EMBL" id="JAPDMZ010000045">
    <property type="protein sequence ID" value="KAK0553830.1"/>
    <property type="molecule type" value="Genomic_DNA"/>
</dbReference>